<reference evidence="1 2" key="1">
    <citation type="submission" date="2024-09" db="EMBL/GenBank/DDBJ databases">
        <authorList>
            <person name="Sun Q."/>
            <person name="Mori K."/>
        </authorList>
    </citation>
    <scope>NUCLEOTIDE SEQUENCE [LARGE SCALE GENOMIC DNA]</scope>
    <source>
        <strain evidence="1 2">TBRC 1432</strain>
    </source>
</reference>
<gene>
    <name evidence="1" type="ORF">ACFFH7_10830</name>
</gene>
<evidence type="ECO:0000313" key="1">
    <source>
        <dbReference type="EMBL" id="MFC0541976.1"/>
    </source>
</evidence>
<dbReference type="EMBL" id="JBHLUD010000002">
    <property type="protein sequence ID" value="MFC0541976.1"/>
    <property type="molecule type" value="Genomic_DNA"/>
</dbReference>
<comment type="caution">
    <text evidence="1">The sequence shown here is derived from an EMBL/GenBank/DDBJ whole genome shotgun (WGS) entry which is preliminary data.</text>
</comment>
<accession>A0ABV6MQ68</accession>
<name>A0ABV6MQ68_9PSEU</name>
<dbReference type="RefSeq" id="WP_273941987.1">
    <property type="nucleotide sequence ID" value="NZ_CP097263.1"/>
</dbReference>
<protein>
    <submittedName>
        <fullName evidence="1">Uncharacterized protein</fullName>
    </submittedName>
</protein>
<evidence type="ECO:0000313" key="2">
    <source>
        <dbReference type="Proteomes" id="UP001589810"/>
    </source>
</evidence>
<proteinExistence type="predicted"/>
<keyword evidence="2" id="KW-1185">Reference proteome</keyword>
<organism evidence="1 2">
    <name type="scientific">Kutzneria chonburiensis</name>
    <dbReference type="NCBI Taxonomy" id="1483604"/>
    <lineage>
        <taxon>Bacteria</taxon>
        <taxon>Bacillati</taxon>
        <taxon>Actinomycetota</taxon>
        <taxon>Actinomycetes</taxon>
        <taxon>Pseudonocardiales</taxon>
        <taxon>Pseudonocardiaceae</taxon>
        <taxon>Kutzneria</taxon>
    </lineage>
</organism>
<dbReference type="Proteomes" id="UP001589810">
    <property type="component" value="Unassembled WGS sequence"/>
</dbReference>
<sequence length="216" mass="23202">MGEAMADGTMPQGLDPFNASSLQVVDQYADGQQNVLYLYSDHRTYFLHWAGSQNGQHTTADTAYGSAYECYVAIAPTTIPLPADVAQVFDTLNQLTVKIADLSASVVQDSAAVEIWAERVQKVADVLVLLGAIPFIGTGVSAIGVALHAATVATEDVAAKVMQVGWSGLETAFHLDDWSTWVWQHRTVSDECRQAIEYAGHVLSALGHALLEAVRP</sequence>